<evidence type="ECO:0000259" key="1">
    <source>
        <dbReference type="Pfam" id="PF00248"/>
    </source>
</evidence>
<dbReference type="PANTHER" id="PTHR43364:SF1">
    <property type="entry name" value="OXIDOREDUCTASE YDHF"/>
    <property type="match status" value="1"/>
</dbReference>
<name>A0A316A1E0_9FIRM</name>
<dbReference type="PANTHER" id="PTHR43364">
    <property type="entry name" value="NADH-SPECIFIC METHYLGLYOXAL REDUCTASE-RELATED"/>
    <property type="match status" value="1"/>
</dbReference>
<protein>
    <submittedName>
        <fullName evidence="2">Predicted oxidoreductase</fullName>
    </submittedName>
</protein>
<keyword evidence="3" id="KW-1185">Reference proteome</keyword>
<sequence>MKQIKINETCMISQVAAGCMRAADSGMEGDAFLKFAEECIDMGVTTFDHAPVYGGYTCEKLFRDGVIRKNPALRNKMQLVTKTGIVLPGKNGNKTIYYDSSKAEIKREMEASLQNLGTDYVDLLLVHRPDPLANPEETADALDTLVKEGKVLNIGVSNFMPSQIEMLQSYLKNPIVINQMELSVKTTENFFNGVTDDAFTRRMPLMAWSPLGGGSVFAGEEQQSVRLRSTLQEIADAHHTSMDVIMYAWLFVHPVRIAAITGTMNTARVKSAVEALDIQLSYDEWYLILEASRGYNVP</sequence>
<dbReference type="InterPro" id="IPR023210">
    <property type="entry name" value="NADP_OxRdtase_dom"/>
</dbReference>
<dbReference type="PRINTS" id="PR00069">
    <property type="entry name" value="ALDKETRDTASE"/>
</dbReference>
<dbReference type="EMBL" id="UHJJ01000002">
    <property type="protein sequence ID" value="SUQ13207.1"/>
    <property type="molecule type" value="Genomic_DNA"/>
</dbReference>
<gene>
    <name evidence="2" type="ORF">SAMN05216529_102425</name>
</gene>
<dbReference type="OrthoDB" id="9773828at2"/>
<dbReference type="Gene3D" id="3.20.20.100">
    <property type="entry name" value="NADP-dependent oxidoreductase domain"/>
    <property type="match status" value="1"/>
</dbReference>
<evidence type="ECO:0000313" key="2">
    <source>
        <dbReference type="EMBL" id="SUQ13207.1"/>
    </source>
</evidence>
<dbReference type="AlphaFoldDB" id="A0A316A1E0"/>
<dbReference type="InterPro" id="IPR050523">
    <property type="entry name" value="AKR_Detox_Biosynth"/>
</dbReference>
<dbReference type="SUPFAM" id="SSF51430">
    <property type="entry name" value="NAD(P)-linked oxidoreductase"/>
    <property type="match status" value="1"/>
</dbReference>
<dbReference type="RefSeq" id="WP_109709191.1">
    <property type="nucleotide sequence ID" value="NZ_QGDS01000002.1"/>
</dbReference>
<proteinExistence type="predicted"/>
<organism evidence="2 3">
    <name type="scientific">Faecalicatena contorta</name>
    <dbReference type="NCBI Taxonomy" id="39482"/>
    <lineage>
        <taxon>Bacteria</taxon>
        <taxon>Bacillati</taxon>
        <taxon>Bacillota</taxon>
        <taxon>Clostridia</taxon>
        <taxon>Lachnospirales</taxon>
        <taxon>Lachnospiraceae</taxon>
        <taxon>Faecalicatena</taxon>
    </lineage>
</organism>
<dbReference type="InterPro" id="IPR020471">
    <property type="entry name" value="AKR"/>
</dbReference>
<dbReference type="Pfam" id="PF00248">
    <property type="entry name" value="Aldo_ket_red"/>
    <property type="match status" value="1"/>
</dbReference>
<dbReference type="GO" id="GO:0016491">
    <property type="term" value="F:oxidoreductase activity"/>
    <property type="evidence" value="ECO:0007669"/>
    <property type="project" value="InterPro"/>
</dbReference>
<accession>A0A316A1E0</accession>
<dbReference type="InterPro" id="IPR036812">
    <property type="entry name" value="NAD(P)_OxRdtase_dom_sf"/>
</dbReference>
<dbReference type="GO" id="GO:0005829">
    <property type="term" value="C:cytosol"/>
    <property type="evidence" value="ECO:0007669"/>
    <property type="project" value="TreeGrafter"/>
</dbReference>
<feature type="domain" description="NADP-dependent oxidoreductase" evidence="1">
    <location>
        <begin position="18"/>
        <end position="289"/>
    </location>
</feature>
<dbReference type="Proteomes" id="UP000254051">
    <property type="component" value="Unassembled WGS sequence"/>
</dbReference>
<evidence type="ECO:0000313" key="3">
    <source>
        <dbReference type="Proteomes" id="UP000254051"/>
    </source>
</evidence>
<dbReference type="PROSITE" id="PS51257">
    <property type="entry name" value="PROKAR_LIPOPROTEIN"/>
    <property type="match status" value="1"/>
</dbReference>
<dbReference type="CDD" id="cd19092">
    <property type="entry name" value="AKR_BsYcsN_EcYdhF-like"/>
    <property type="match status" value="1"/>
</dbReference>
<reference evidence="3" key="1">
    <citation type="submission" date="2017-07" db="EMBL/GenBank/DDBJ databases">
        <authorList>
            <person name="Varghese N."/>
            <person name="Submissions S."/>
        </authorList>
    </citation>
    <scope>NUCLEOTIDE SEQUENCE [LARGE SCALE GENOMIC DNA]</scope>
    <source>
        <strain evidence="3">NLAE-zl-C134</strain>
    </source>
</reference>